<evidence type="ECO:0000313" key="9">
    <source>
        <dbReference type="EMBL" id="CAB4543176.1"/>
    </source>
</evidence>
<dbReference type="AlphaFoldDB" id="A0A6J6BWA0"/>
<name>A0A6J6BWA0_9ZZZZ</name>
<protein>
    <recommendedName>
        <fullName evidence="2">histidine kinase</fullName>
        <ecNumber evidence="2">2.7.13.3</ecNumber>
    </recommendedName>
</protein>
<feature type="domain" description="Histidine kinase" evidence="8">
    <location>
        <begin position="296"/>
        <end position="491"/>
    </location>
</feature>
<reference evidence="9" key="1">
    <citation type="submission" date="2020-05" db="EMBL/GenBank/DDBJ databases">
        <authorList>
            <person name="Chiriac C."/>
            <person name="Salcher M."/>
            <person name="Ghai R."/>
            <person name="Kavagutti S V."/>
        </authorList>
    </citation>
    <scope>NUCLEOTIDE SEQUENCE</scope>
</reference>
<dbReference type="Gene3D" id="3.30.450.20">
    <property type="entry name" value="PAS domain"/>
    <property type="match status" value="1"/>
</dbReference>
<dbReference type="PROSITE" id="PS50109">
    <property type="entry name" value="HIS_KIN"/>
    <property type="match status" value="1"/>
</dbReference>
<keyword evidence="6" id="KW-0418">Kinase</keyword>
<evidence type="ECO:0000256" key="5">
    <source>
        <dbReference type="ARBA" id="ARBA00022741"/>
    </source>
</evidence>
<evidence type="ECO:0000259" key="8">
    <source>
        <dbReference type="PROSITE" id="PS50109"/>
    </source>
</evidence>
<dbReference type="Pfam" id="PF02518">
    <property type="entry name" value="HATPase_c"/>
    <property type="match status" value="1"/>
</dbReference>
<evidence type="ECO:0000256" key="1">
    <source>
        <dbReference type="ARBA" id="ARBA00000085"/>
    </source>
</evidence>
<organism evidence="9">
    <name type="scientific">freshwater metagenome</name>
    <dbReference type="NCBI Taxonomy" id="449393"/>
    <lineage>
        <taxon>unclassified sequences</taxon>
        <taxon>metagenomes</taxon>
        <taxon>ecological metagenomes</taxon>
    </lineage>
</organism>
<dbReference type="PANTHER" id="PTHR41523">
    <property type="entry name" value="TWO-COMPONENT SYSTEM SENSOR PROTEIN"/>
    <property type="match status" value="1"/>
</dbReference>
<keyword evidence="5" id="KW-0547">Nucleotide-binding</keyword>
<evidence type="ECO:0000256" key="4">
    <source>
        <dbReference type="ARBA" id="ARBA00022679"/>
    </source>
</evidence>
<keyword evidence="7" id="KW-0067">ATP-binding</keyword>
<dbReference type="Pfam" id="PF07568">
    <property type="entry name" value="HisKA_2"/>
    <property type="match status" value="1"/>
</dbReference>
<dbReference type="InterPro" id="IPR036890">
    <property type="entry name" value="HATPase_C_sf"/>
</dbReference>
<dbReference type="PANTHER" id="PTHR41523:SF8">
    <property type="entry name" value="ETHYLENE RESPONSE SENSOR PROTEIN"/>
    <property type="match status" value="1"/>
</dbReference>
<sequence length="492" mass="52250">MTAYPLTVPTLNDVVRSRTDLTETDLEGLHALLGEWQILADLSFADLVLWVPGRGGSGFIAVAQVRPTTGPTVLPDDVVGQEADRKEVEHVARAIELGEVVVADAQSLGFDLDVIPVRRAGKVVGAVTRQHASSSAREGGSALEAAYVASANELATMIAQGRFPFPSMFNDPESAPRVSDGFIRLSASGEVVYASPNALSAYRRLGLTADLLHADLSELTMSLAPSGPLDEELAAVARGRAPRSAEVQANGSQVLLRSIPMQPDGQRSGAVVLLRDVSDVARRDRLMATKDATIREVHHRVKNNLQPVAALLRLQARRLDSPEAQAALDEAVRRVGSIALVHETLSQTPDEVVAFDDVADRLLGMVLDVGSVDEGHVVTTRRSGTFGVVPAEVATPLAMALTEVLLNAVQHGLHELNGQIAINAVRAGDRLNVEVIDDGRGLPAAFDSTTSDRLGLQIVRTLVVGELQGTFDIELAAGGGTRAVFDLPLLHE</sequence>
<evidence type="ECO:0000256" key="6">
    <source>
        <dbReference type="ARBA" id="ARBA00022777"/>
    </source>
</evidence>
<dbReference type="InterPro" id="IPR038424">
    <property type="entry name" value="H_kinase_PdtaS_GAF_sf"/>
</dbReference>
<dbReference type="InterPro" id="IPR022066">
    <property type="entry name" value="PdtaS_GAF"/>
</dbReference>
<dbReference type="GO" id="GO:0005524">
    <property type="term" value="F:ATP binding"/>
    <property type="evidence" value="ECO:0007669"/>
    <property type="project" value="UniProtKB-KW"/>
</dbReference>
<proteinExistence type="predicted"/>
<dbReference type="Gene3D" id="3.30.565.10">
    <property type="entry name" value="Histidine kinase-like ATPase, C-terminal domain"/>
    <property type="match status" value="1"/>
</dbReference>
<dbReference type="InterPro" id="IPR003594">
    <property type="entry name" value="HATPase_dom"/>
</dbReference>
<comment type="catalytic activity">
    <reaction evidence="1">
        <text>ATP + protein L-histidine = ADP + protein N-phospho-L-histidine.</text>
        <dbReference type="EC" id="2.7.13.3"/>
    </reaction>
</comment>
<dbReference type="Gene3D" id="3.30.450.280">
    <property type="entry name" value="GAF domain"/>
    <property type="match status" value="1"/>
</dbReference>
<keyword evidence="4" id="KW-0808">Transferase</keyword>
<dbReference type="SMART" id="SM00387">
    <property type="entry name" value="HATPase_c"/>
    <property type="match status" value="1"/>
</dbReference>
<dbReference type="InterPro" id="IPR005467">
    <property type="entry name" value="His_kinase_dom"/>
</dbReference>
<dbReference type="SUPFAM" id="SSF55874">
    <property type="entry name" value="ATPase domain of HSP90 chaperone/DNA topoisomerase II/histidine kinase"/>
    <property type="match status" value="1"/>
</dbReference>
<dbReference type="GO" id="GO:0004673">
    <property type="term" value="F:protein histidine kinase activity"/>
    <property type="evidence" value="ECO:0007669"/>
    <property type="project" value="UniProtKB-EC"/>
</dbReference>
<accession>A0A6J6BWA0</accession>
<dbReference type="Pfam" id="PF12282">
    <property type="entry name" value="GAF_PdtaS"/>
    <property type="match status" value="1"/>
</dbReference>
<dbReference type="EC" id="2.7.13.3" evidence="2"/>
<evidence type="ECO:0000256" key="7">
    <source>
        <dbReference type="ARBA" id="ARBA00022840"/>
    </source>
</evidence>
<evidence type="ECO:0000256" key="3">
    <source>
        <dbReference type="ARBA" id="ARBA00022553"/>
    </source>
</evidence>
<gene>
    <name evidence="9" type="ORF">UFOPK1446_00521</name>
</gene>
<dbReference type="InterPro" id="IPR011495">
    <property type="entry name" value="Sig_transdc_His_kin_sub2_dim/P"/>
</dbReference>
<keyword evidence="3" id="KW-0597">Phosphoprotein</keyword>
<dbReference type="EMBL" id="CAEZSO010000087">
    <property type="protein sequence ID" value="CAB4543176.1"/>
    <property type="molecule type" value="Genomic_DNA"/>
</dbReference>
<evidence type="ECO:0000256" key="2">
    <source>
        <dbReference type="ARBA" id="ARBA00012438"/>
    </source>
</evidence>